<keyword evidence="2" id="KW-0255">Endonuclease</keyword>
<dbReference type="GO" id="GO:0004519">
    <property type="term" value="F:endonuclease activity"/>
    <property type="evidence" value="ECO:0007669"/>
    <property type="project" value="UniProtKB-KW"/>
</dbReference>
<evidence type="ECO:0000313" key="2">
    <source>
        <dbReference type="EMBL" id="MCF2651871.1"/>
    </source>
</evidence>
<keyword evidence="3" id="KW-1185">Reference proteome</keyword>
<organism evidence="2 3">
    <name type="scientific">Anaeromassilibacillus senegalensis</name>
    <dbReference type="NCBI Taxonomy" id="1673717"/>
    <lineage>
        <taxon>Bacteria</taxon>
        <taxon>Bacillati</taxon>
        <taxon>Bacillota</taxon>
        <taxon>Clostridia</taxon>
        <taxon>Eubacteriales</taxon>
        <taxon>Acutalibacteraceae</taxon>
        <taxon>Anaeromassilibacillus</taxon>
    </lineage>
</organism>
<gene>
    <name evidence="2" type="ORF">JQM67_04580</name>
</gene>
<reference evidence="2 3" key="1">
    <citation type="submission" date="2020-12" db="EMBL/GenBank/DDBJ databases">
        <title>Whole genome sequences of gut porcine anaerobes.</title>
        <authorList>
            <person name="Kubasova T."/>
            <person name="Jahodarova E."/>
            <person name="Rychlik I."/>
        </authorList>
    </citation>
    <scope>NUCLEOTIDE SEQUENCE [LARGE SCALE GENOMIC DNA]</scope>
    <source>
        <strain evidence="2 3">An867</strain>
    </source>
</reference>
<dbReference type="EMBL" id="JAFBIT010000001">
    <property type="protein sequence ID" value="MCF2651871.1"/>
    <property type="molecule type" value="Genomic_DNA"/>
</dbReference>
<keyword evidence="2" id="KW-0540">Nuclease</keyword>
<sequence>MYKFKIGKANLSYNFADADCVEKYENTMQKLGAAIDVLPKDVPYSAKIRYICRAIFDVFNTLFGAGTDKKIFGDVCDMNICNDALEQLILAAQAADEENAERFRSKAAKYTAVK</sequence>
<name>A0ABS9CND9_9FIRM</name>
<dbReference type="RefSeq" id="WP_235322885.1">
    <property type="nucleotide sequence ID" value="NZ_JAFBIT010000001.1"/>
</dbReference>
<dbReference type="Pfam" id="PF20378">
    <property type="entry name" value="DUF6673"/>
    <property type="match status" value="1"/>
</dbReference>
<keyword evidence="2" id="KW-0378">Hydrolase</keyword>
<proteinExistence type="predicted"/>
<comment type="caution">
    <text evidence="2">The sequence shown here is derived from an EMBL/GenBank/DDBJ whole genome shotgun (WGS) entry which is preliminary data.</text>
</comment>
<accession>A0ABS9CND9</accession>
<dbReference type="Proteomes" id="UP001299220">
    <property type="component" value="Unassembled WGS sequence"/>
</dbReference>
<evidence type="ECO:0000259" key="1">
    <source>
        <dbReference type="Pfam" id="PF20378"/>
    </source>
</evidence>
<protein>
    <submittedName>
        <fullName evidence="2">AP endonuclease</fullName>
    </submittedName>
</protein>
<dbReference type="InterPro" id="IPR046655">
    <property type="entry name" value="DUF6673"/>
</dbReference>
<evidence type="ECO:0000313" key="3">
    <source>
        <dbReference type="Proteomes" id="UP001299220"/>
    </source>
</evidence>
<feature type="domain" description="DUF6673" evidence="1">
    <location>
        <begin position="13"/>
        <end position="106"/>
    </location>
</feature>